<gene>
    <name evidence="7" type="ORF">METZ01_LOCUS224249</name>
</gene>
<name>A0A382G9B4_9ZZZZ</name>
<dbReference type="CDD" id="cd00609">
    <property type="entry name" value="AAT_like"/>
    <property type="match status" value="1"/>
</dbReference>
<evidence type="ECO:0000256" key="3">
    <source>
        <dbReference type="ARBA" id="ARBA00022576"/>
    </source>
</evidence>
<dbReference type="SUPFAM" id="SSF53383">
    <property type="entry name" value="PLP-dependent transferases"/>
    <property type="match status" value="1"/>
</dbReference>
<evidence type="ECO:0000256" key="4">
    <source>
        <dbReference type="ARBA" id="ARBA00022679"/>
    </source>
</evidence>
<feature type="non-terminal residue" evidence="7">
    <location>
        <position position="376"/>
    </location>
</feature>
<comment type="similarity">
    <text evidence="2">Belongs to the class-I pyridoxal-phosphate-dependent aminotransferase family.</text>
</comment>
<dbReference type="InterPro" id="IPR004839">
    <property type="entry name" value="Aminotransferase_I/II_large"/>
</dbReference>
<evidence type="ECO:0000256" key="5">
    <source>
        <dbReference type="ARBA" id="ARBA00022898"/>
    </source>
</evidence>
<dbReference type="GO" id="GO:0006520">
    <property type="term" value="P:amino acid metabolic process"/>
    <property type="evidence" value="ECO:0007669"/>
    <property type="project" value="InterPro"/>
</dbReference>
<accession>A0A382G9B4</accession>
<sequence>MDLLRYVRPMGIYETLYSFMEAFGTYMGEAGTHPWSQGFPRTEQLPGGPELPSSVQVSWADRRYPKAWGMPALRTAIADYYNTWYGSSIVPENVMIFAGGRPAIIAALLFLDPDITIRVAETEYTPYYDMLKGLGRSYTLVSSAEPNGFRPSIDDYLGDCDGKGLVITSNPCNPTGQTRTGNELKTLVDAACSGRMGVLVDEAYELLHTNPVSALEYVDDIDNSGLFVIGAATKGLQAPGIRVGWMISSRKNVEILSNFSSFGMGGVSHPSQCYALELFGQERISLARKAVPAFYSSQRDRYGDAFESLGLQLWSGDGGFYHWCKLPGGMTAADLNDRLFKKGAAVLKGIDCDMARRGEESPLKSFFRFSFGPLHP</sequence>
<proteinExistence type="inferred from homology"/>
<organism evidence="7">
    <name type="scientific">marine metagenome</name>
    <dbReference type="NCBI Taxonomy" id="408172"/>
    <lineage>
        <taxon>unclassified sequences</taxon>
        <taxon>metagenomes</taxon>
        <taxon>ecological metagenomes</taxon>
    </lineage>
</organism>
<protein>
    <recommendedName>
        <fullName evidence="6">Aminotransferase class I/classII large domain-containing protein</fullName>
    </recommendedName>
</protein>
<dbReference type="AlphaFoldDB" id="A0A382G9B4"/>
<comment type="cofactor">
    <cofactor evidence="1">
        <name>pyridoxal 5'-phosphate</name>
        <dbReference type="ChEBI" id="CHEBI:597326"/>
    </cofactor>
</comment>
<dbReference type="PANTHER" id="PTHR46383:SF1">
    <property type="entry name" value="ASPARTATE AMINOTRANSFERASE"/>
    <property type="match status" value="1"/>
</dbReference>
<dbReference type="GO" id="GO:0008483">
    <property type="term" value="F:transaminase activity"/>
    <property type="evidence" value="ECO:0007669"/>
    <property type="project" value="UniProtKB-KW"/>
</dbReference>
<evidence type="ECO:0000313" key="7">
    <source>
        <dbReference type="EMBL" id="SVB71395.1"/>
    </source>
</evidence>
<keyword evidence="4" id="KW-0808">Transferase</keyword>
<keyword evidence="5" id="KW-0663">Pyridoxal phosphate</keyword>
<reference evidence="7" key="1">
    <citation type="submission" date="2018-05" db="EMBL/GenBank/DDBJ databases">
        <authorList>
            <person name="Lanie J.A."/>
            <person name="Ng W.-L."/>
            <person name="Kazmierczak K.M."/>
            <person name="Andrzejewski T.M."/>
            <person name="Davidsen T.M."/>
            <person name="Wayne K.J."/>
            <person name="Tettelin H."/>
            <person name="Glass J.I."/>
            <person name="Rusch D."/>
            <person name="Podicherti R."/>
            <person name="Tsui H.-C.T."/>
            <person name="Winkler M.E."/>
        </authorList>
    </citation>
    <scope>NUCLEOTIDE SEQUENCE</scope>
</reference>
<dbReference type="Gene3D" id="3.40.640.10">
    <property type="entry name" value="Type I PLP-dependent aspartate aminotransferase-like (Major domain)"/>
    <property type="match status" value="1"/>
</dbReference>
<dbReference type="InterPro" id="IPR050596">
    <property type="entry name" value="AspAT/PAT-like"/>
</dbReference>
<evidence type="ECO:0000256" key="1">
    <source>
        <dbReference type="ARBA" id="ARBA00001933"/>
    </source>
</evidence>
<evidence type="ECO:0000256" key="2">
    <source>
        <dbReference type="ARBA" id="ARBA00007441"/>
    </source>
</evidence>
<dbReference type="EMBL" id="UINC01054093">
    <property type="protein sequence ID" value="SVB71395.1"/>
    <property type="molecule type" value="Genomic_DNA"/>
</dbReference>
<keyword evidence="3" id="KW-0032">Aminotransferase</keyword>
<dbReference type="InterPro" id="IPR015421">
    <property type="entry name" value="PyrdxlP-dep_Trfase_major"/>
</dbReference>
<dbReference type="Pfam" id="PF00155">
    <property type="entry name" value="Aminotran_1_2"/>
    <property type="match status" value="1"/>
</dbReference>
<evidence type="ECO:0000259" key="6">
    <source>
        <dbReference type="Pfam" id="PF00155"/>
    </source>
</evidence>
<dbReference type="PANTHER" id="PTHR46383">
    <property type="entry name" value="ASPARTATE AMINOTRANSFERASE"/>
    <property type="match status" value="1"/>
</dbReference>
<dbReference type="InterPro" id="IPR015424">
    <property type="entry name" value="PyrdxlP-dep_Trfase"/>
</dbReference>
<feature type="domain" description="Aminotransferase class I/classII large" evidence="6">
    <location>
        <begin position="62"/>
        <end position="371"/>
    </location>
</feature>
<dbReference type="GO" id="GO:0030170">
    <property type="term" value="F:pyridoxal phosphate binding"/>
    <property type="evidence" value="ECO:0007669"/>
    <property type="project" value="InterPro"/>
</dbReference>